<dbReference type="SFLD" id="SFLDG01168">
    <property type="entry name" value="Ferric_reductase_subgroup_(FRE"/>
    <property type="match status" value="1"/>
</dbReference>
<dbReference type="InterPro" id="IPR013121">
    <property type="entry name" value="Fe_red_NAD-bd_6"/>
</dbReference>
<comment type="similarity">
    <text evidence="2">Belongs to the ferric reductase (FRE) family.</text>
</comment>
<evidence type="ECO:0000256" key="4">
    <source>
        <dbReference type="ARBA" id="ARBA00022448"/>
    </source>
</evidence>
<feature type="domain" description="FAD-binding FR-type" evidence="14">
    <location>
        <begin position="284"/>
        <end position="414"/>
    </location>
</feature>
<organism evidence="15 16">
    <name type="scientific">Elsinoe australis</name>
    <dbReference type="NCBI Taxonomy" id="40998"/>
    <lineage>
        <taxon>Eukaryota</taxon>
        <taxon>Fungi</taxon>
        <taxon>Dikarya</taxon>
        <taxon>Ascomycota</taxon>
        <taxon>Pezizomycotina</taxon>
        <taxon>Dothideomycetes</taxon>
        <taxon>Dothideomycetidae</taxon>
        <taxon>Myriangiales</taxon>
        <taxon>Elsinoaceae</taxon>
        <taxon>Elsinoe</taxon>
    </lineage>
</organism>
<dbReference type="SUPFAM" id="SSF63380">
    <property type="entry name" value="Riboflavin synthase domain-like"/>
    <property type="match status" value="1"/>
</dbReference>
<evidence type="ECO:0000256" key="12">
    <source>
        <dbReference type="ARBA" id="ARBA00048483"/>
    </source>
</evidence>
<evidence type="ECO:0000256" key="5">
    <source>
        <dbReference type="ARBA" id="ARBA00022475"/>
    </source>
</evidence>
<gene>
    <name evidence="15" type="ORF">C1H76_3994</name>
</gene>
<dbReference type="GO" id="GO:0015677">
    <property type="term" value="P:copper ion import"/>
    <property type="evidence" value="ECO:0007669"/>
    <property type="project" value="TreeGrafter"/>
</dbReference>
<evidence type="ECO:0000256" key="9">
    <source>
        <dbReference type="ARBA" id="ARBA00023002"/>
    </source>
</evidence>
<dbReference type="InterPro" id="IPR017927">
    <property type="entry name" value="FAD-bd_FR_type"/>
</dbReference>
<dbReference type="Pfam" id="PF08030">
    <property type="entry name" value="NAD_binding_6"/>
    <property type="match status" value="1"/>
</dbReference>
<dbReference type="InterPro" id="IPR013130">
    <property type="entry name" value="Fe3_Rdtase_TM_dom"/>
</dbReference>
<comment type="subcellular location">
    <subcellularLocation>
        <location evidence="1">Cell membrane</location>
        <topology evidence="1">Multi-pass membrane protein</topology>
    </subcellularLocation>
</comment>
<feature type="transmembrane region" description="Helical" evidence="13">
    <location>
        <begin position="231"/>
        <end position="252"/>
    </location>
</feature>
<dbReference type="CDD" id="cd06186">
    <property type="entry name" value="NOX_Duox_like_FAD_NADP"/>
    <property type="match status" value="1"/>
</dbReference>
<dbReference type="Pfam" id="PF01794">
    <property type="entry name" value="Ferric_reduct"/>
    <property type="match status" value="1"/>
</dbReference>
<feature type="transmembrane region" description="Helical" evidence="13">
    <location>
        <begin position="111"/>
        <end position="133"/>
    </location>
</feature>
<evidence type="ECO:0000256" key="1">
    <source>
        <dbReference type="ARBA" id="ARBA00004651"/>
    </source>
</evidence>
<evidence type="ECO:0000256" key="10">
    <source>
        <dbReference type="ARBA" id="ARBA00023065"/>
    </source>
</evidence>
<keyword evidence="9" id="KW-0560">Oxidoreductase</keyword>
<evidence type="ECO:0000256" key="13">
    <source>
        <dbReference type="SAM" id="Phobius"/>
    </source>
</evidence>
<feature type="transmembrane region" description="Helical" evidence="13">
    <location>
        <begin position="153"/>
        <end position="174"/>
    </location>
</feature>
<feature type="transmembrane region" description="Helical" evidence="13">
    <location>
        <begin position="195"/>
        <end position="216"/>
    </location>
</feature>
<dbReference type="Gene3D" id="3.40.50.80">
    <property type="entry name" value="Nucleotide-binding domain of ferredoxin-NADP reductase (FNR) module"/>
    <property type="match status" value="1"/>
</dbReference>
<reference evidence="15 16" key="1">
    <citation type="submission" date="2018-02" db="EMBL/GenBank/DDBJ databases">
        <title>Draft genome sequences of Elsinoe sp., causing black scab on jojoba.</title>
        <authorList>
            <person name="Stodart B."/>
            <person name="Jeffress S."/>
            <person name="Ash G."/>
            <person name="Arun Chinnappa K."/>
        </authorList>
    </citation>
    <scope>NUCLEOTIDE SEQUENCE [LARGE SCALE GENOMIC DNA]</scope>
    <source>
        <strain evidence="15 16">Hillstone_2</strain>
    </source>
</reference>
<evidence type="ECO:0000256" key="7">
    <source>
        <dbReference type="ARBA" id="ARBA00022982"/>
    </source>
</evidence>
<dbReference type="InterPro" id="IPR039261">
    <property type="entry name" value="FNR_nucleotide-bd"/>
</dbReference>
<evidence type="ECO:0000256" key="11">
    <source>
        <dbReference type="ARBA" id="ARBA00023136"/>
    </source>
</evidence>
<keyword evidence="8 13" id="KW-1133">Transmembrane helix</keyword>
<protein>
    <recommendedName>
        <fullName evidence="3">ferric-chelate reductase (NADPH)</fullName>
        <ecNumber evidence="3">1.16.1.9</ecNumber>
    </recommendedName>
</protein>
<sequence length="613" mass="69105">MEDMEMSGTPWFMGPVQLHAYREYECTQNTTAECEYYQQGWHFWYIADWKFALPTVGLFTGVIFLFALARIFDLVAPPQFSKTSRFRRITLLGRFLGYRTYRLKAIDWNSAPLGVLLLGLLGVTFFLFMTFIPQPYYWPDSPTLNYWGSSPPLATRAGWLSLGCMPFVFLTAGKSNFITLATGVPHERLQVFHRWISYAFFITALLHTFPFIVYNIKTGQMRMQWDTNMCYWTGVIAIVAQGWLTFASIGPLRNISYEFFKFTHFLAALVFTLFLFFHCGYTLSSWDYFIVTGVFFSLSFLHRQARIYFEHGFHHASVSMAANGLICVHTPSKARWSVGQHFFVRFMTPGLDAATTHPFTACSLPTYDSETSELVFYIRSRGGFTARLARHATAEPEKKVRILIDGPYGGVPMRHLHASKHQLVIAGGSGAGWTLPLVLALVRQNELVQKPNESVEKKLMQIVLATRERSTCDWFQRTLARMLLDNGHDGLPSYIEVVVYLTGSAADGASHGLDARTAEQKDAIIINRSATNDSDSSSLSNMNFSIRSGRPDLPATVKAASEMYVRGEQVGVYVCGPLSMQNDVANAAADVQLSALTKGKANLVLHMEHFSWA</sequence>
<dbReference type="InterPro" id="IPR013112">
    <property type="entry name" value="FAD-bd_8"/>
</dbReference>
<dbReference type="InterPro" id="IPR017938">
    <property type="entry name" value="Riboflavin_synthase-like_b-brl"/>
</dbReference>
<feature type="transmembrane region" description="Helical" evidence="13">
    <location>
        <begin position="51"/>
        <end position="72"/>
    </location>
</feature>
<evidence type="ECO:0000313" key="15">
    <source>
        <dbReference type="EMBL" id="TKX23795.1"/>
    </source>
</evidence>
<dbReference type="InterPro" id="IPR051410">
    <property type="entry name" value="Ferric/Cupric_Reductase"/>
</dbReference>
<dbReference type="GO" id="GO:0006879">
    <property type="term" value="P:intracellular iron ion homeostasis"/>
    <property type="evidence" value="ECO:0007669"/>
    <property type="project" value="TreeGrafter"/>
</dbReference>
<dbReference type="PANTHER" id="PTHR32361">
    <property type="entry name" value="FERRIC/CUPRIC REDUCTASE TRANSMEMBRANE COMPONENT"/>
    <property type="match status" value="1"/>
</dbReference>
<dbReference type="Proteomes" id="UP000308133">
    <property type="component" value="Unassembled WGS sequence"/>
</dbReference>
<evidence type="ECO:0000256" key="3">
    <source>
        <dbReference type="ARBA" id="ARBA00012668"/>
    </source>
</evidence>
<keyword evidence="4" id="KW-0813">Transport</keyword>
<keyword evidence="6 13" id="KW-0812">Transmembrane</keyword>
<dbReference type="PANTHER" id="PTHR32361:SF23">
    <property type="entry name" value="FERRIC-CHELATE REDUCTASE"/>
    <property type="match status" value="1"/>
</dbReference>
<dbReference type="GO" id="GO:0006826">
    <property type="term" value="P:iron ion transport"/>
    <property type="evidence" value="ECO:0007669"/>
    <property type="project" value="UniProtKB-ARBA"/>
</dbReference>
<dbReference type="Pfam" id="PF08022">
    <property type="entry name" value="FAD_binding_8"/>
    <property type="match status" value="1"/>
</dbReference>
<dbReference type="EMBL" id="PTQR01000051">
    <property type="protein sequence ID" value="TKX23795.1"/>
    <property type="molecule type" value="Genomic_DNA"/>
</dbReference>
<dbReference type="GO" id="GO:0052851">
    <property type="term" value="F:ferric-chelate reductase (NADPH) activity"/>
    <property type="evidence" value="ECO:0007669"/>
    <property type="project" value="UniProtKB-EC"/>
</dbReference>
<evidence type="ECO:0000256" key="8">
    <source>
        <dbReference type="ARBA" id="ARBA00022989"/>
    </source>
</evidence>
<evidence type="ECO:0000256" key="2">
    <source>
        <dbReference type="ARBA" id="ARBA00006278"/>
    </source>
</evidence>
<keyword evidence="11 13" id="KW-0472">Membrane</keyword>
<dbReference type="SUPFAM" id="SSF52343">
    <property type="entry name" value="Ferredoxin reductase-like, C-terminal NADP-linked domain"/>
    <property type="match status" value="1"/>
</dbReference>
<dbReference type="SFLD" id="SFLDS00052">
    <property type="entry name" value="Ferric_Reductase_Domain"/>
    <property type="match status" value="1"/>
</dbReference>
<dbReference type="EC" id="1.16.1.9" evidence="3"/>
<keyword evidence="10" id="KW-0406">Ion transport</keyword>
<keyword evidence="5" id="KW-1003">Cell membrane</keyword>
<evidence type="ECO:0000313" key="16">
    <source>
        <dbReference type="Proteomes" id="UP000308133"/>
    </source>
</evidence>
<evidence type="ECO:0000256" key="6">
    <source>
        <dbReference type="ARBA" id="ARBA00022692"/>
    </source>
</evidence>
<keyword evidence="7" id="KW-0249">Electron transport</keyword>
<dbReference type="PROSITE" id="PS51384">
    <property type="entry name" value="FAD_FR"/>
    <property type="match status" value="1"/>
</dbReference>
<dbReference type="AlphaFoldDB" id="A0A4U7B2A6"/>
<feature type="transmembrane region" description="Helical" evidence="13">
    <location>
        <begin position="259"/>
        <end position="277"/>
    </location>
</feature>
<accession>A0A4U7B2A6</accession>
<comment type="caution">
    <text evidence="15">The sequence shown here is derived from an EMBL/GenBank/DDBJ whole genome shotgun (WGS) entry which is preliminary data.</text>
</comment>
<evidence type="ECO:0000259" key="14">
    <source>
        <dbReference type="PROSITE" id="PS51384"/>
    </source>
</evidence>
<comment type="catalytic activity">
    <reaction evidence="12">
        <text>2 a Fe(II)-siderophore + NADP(+) + H(+) = 2 a Fe(III)-siderophore + NADPH</text>
        <dbReference type="Rhea" id="RHEA:28795"/>
        <dbReference type="Rhea" id="RHEA-COMP:11342"/>
        <dbReference type="Rhea" id="RHEA-COMP:11344"/>
        <dbReference type="ChEBI" id="CHEBI:15378"/>
        <dbReference type="ChEBI" id="CHEBI:29033"/>
        <dbReference type="ChEBI" id="CHEBI:29034"/>
        <dbReference type="ChEBI" id="CHEBI:57783"/>
        <dbReference type="ChEBI" id="CHEBI:58349"/>
        <dbReference type="EC" id="1.16.1.9"/>
    </reaction>
</comment>
<proteinExistence type="inferred from homology"/>
<dbReference type="GO" id="GO:0005886">
    <property type="term" value="C:plasma membrane"/>
    <property type="evidence" value="ECO:0007669"/>
    <property type="project" value="UniProtKB-SubCell"/>
</dbReference>
<name>A0A4U7B2A6_9PEZI</name>